<dbReference type="Gene3D" id="1.20.1560.10">
    <property type="entry name" value="ABC transporter type 1, transmembrane domain"/>
    <property type="match status" value="1"/>
</dbReference>
<comment type="subcellular location">
    <subcellularLocation>
        <location evidence="1">Cell membrane</location>
        <topology evidence="1">Multi-pass membrane protein</topology>
    </subcellularLocation>
</comment>
<evidence type="ECO:0000256" key="7">
    <source>
        <dbReference type="ARBA" id="ARBA00023136"/>
    </source>
</evidence>
<evidence type="ECO:0000259" key="9">
    <source>
        <dbReference type="PROSITE" id="PS50893"/>
    </source>
</evidence>
<dbReference type="AlphaFoldDB" id="A0A1F4PN58"/>
<accession>A0A1F4PN58</accession>
<dbReference type="GO" id="GO:0016887">
    <property type="term" value="F:ATP hydrolysis activity"/>
    <property type="evidence" value="ECO:0007669"/>
    <property type="project" value="InterPro"/>
</dbReference>
<dbReference type="InterPro" id="IPR003593">
    <property type="entry name" value="AAA+_ATPase"/>
</dbReference>
<evidence type="ECO:0000256" key="3">
    <source>
        <dbReference type="ARBA" id="ARBA00022692"/>
    </source>
</evidence>
<evidence type="ECO:0000313" key="12">
    <source>
        <dbReference type="Proteomes" id="UP000179010"/>
    </source>
</evidence>
<feature type="transmembrane region" description="Helical" evidence="8">
    <location>
        <begin position="188"/>
        <end position="207"/>
    </location>
</feature>
<feature type="domain" description="ABC transporter" evidence="9">
    <location>
        <begin position="372"/>
        <end position="605"/>
    </location>
</feature>
<dbReference type="SUPFAM" id="SSF52540">
    <property type="entry name" value="P-loop containing nucleoside triphosphate hydrolases"/>
    <property type="match status" value="1"/>
</dbReference>
<evidence type="ECO:0000256" key="6">
    <source>
        <dbReference type="ARBA" id="ARBA00022989"/>
    </source>
</evidence>
<dbReference type="FunFam" id="3.40.50.300:FF:000287">
    <property type="entry name" value="Multidrug ABC transporter ATP-binding protein"/>
    <property type="match status" value="1"/>
</dbReference>
<dbReference type="InterPro" id="IPR011527">
    <property type="entry name" value="ABC1_TM_dom"/>
</dbReference>
<keyword evidence="6 8" id="KW-1133">Transmembrane helix</keyword>
<keyword evidence="4" id="KW-0547">Nucleotide-binding</keyword>
<feature type="transmembrane region" description="Helical" evidence="8">
    <location>
        <begin position="31"/>
        <end position="56"/>
    </location>
</feature>
<dbReference type="EMBL" id="METE01000010">
    <property type="protein sequence ID" value="OGB85117.1"/>
    <property type="molecule type" value="Genomic_DNA"/>
</dbReference>
<feature type="transmembrane region" description="Helical" evidence="8">
    <location>
        <begin position="76"/>
        <end position="95"/>
    </location>
</feature>
<dbReference type="PROSITE" id="PS50893">
    <property type="entry name" value="ABC_TRANSPORTER_2"/>
    <property type="match status" value="1"/>
</dbReference>
<dbReference type="InterPro" id="IPR039421">
    <property type="entry name" value="Type_1_exporter"/>
</dbReference>
<dbReference type="GO" id="GO:0005886">
    <property type="term" value="C:plasma membrane"/>
    <property type="evidence" value="ECO:0007669"/>
    <property type="project" value="UniProtKB-SubCell"/>
</dbReference>
<dbReference type="Pfam" id="PF00005">
    <property type="entry name" value="ABC_tran"/>
    <property type="match status" value="1"/>
</dbReference>
<dbReference type="Proteomes" id="UP000179010">
    <property type="component" value="Unassembled WGS sequence"/>
</dbReference>
<name>A0A1F4PN58_UNCK3</name>
<protein>
    <recommendedName>
        <fullName evidence="13">ABC transporter ATP-binding protein</fullName>
    </recommendedName>
</protein>
<feature type="transmembrane region" description="Helical" evidence="8">
    <location>
        <begin position="158"/>
        <end position="182"/>
    </location>
</feature>
<evidence type="ECO:0000259" key="10">
    <source>
        <dbReference type="PROSITE" id="PS50929"/>
    </source>
</evidence>
<evidence type="ECO:0000256" key="2">
    <source>
        <dbReference type="ARBA" id="ARBA00022448"/>
    </source>
</evidence>
<keyword evidence="3 8" id="KW-0812">Transmembrane</keyword>
<keyword evidence="7 8" id="KW-0472">Membrane</keyword>
<keyword evidence="5" id="KW-0067">ATP-binding</keyword>
<dbReference type="STRING" id="1798539.A2994_03730"/>
<dbReference type="GO" id="GO:0005524">
    <property type="term" value="F:ATP binding"/>
    <property type="evidence" value="ECO:0007669"/>
    <property type="project" value="UniProtKB-KW"/>
</dbReference>
<comment type="caution">
    <text evidence="11">The sequence shown here is derived from an EMBL/GenBank/DDBJ whole genome shotgun (WGS) entry which is preliminary data.</text>
</comment>
<dbReference type="Pfam" id="PF00664">
    <property type="entry name" value="ABC_membrane"/>
    <property type="match status" value="1"/>
</dbReference>
<evidence type="ECO:0000256" key="4">
    <source>
        <dbReference type="ARBA" id="ARBA00022741"/>
    </source>
</evidence>
<keyword evidence="2" id="KW-0813">Transport</keyword>
<dbReference type="InterPro" id="IPR017871">
    <property type="entry name" value="ABC_transporter-like_CS"/>
</dbReference>
<gene>
    <name evidence="11" type="ORF">A2994_03730</name>
</gene>
<sequence length="611" mass="69828">MQCVQRLYQLNWETSNGVKEIKRLLVETKPLHPVLLVILALTIISSLLSLLTPWIYREMVNFLTMQKLSSLFAHYILVQDKFAVLIWLVGIYFGIELITAAIDQMQGYLDGITGVRCNLILSKKSLHRLLAMSVGFFEKKAPGMLSARMNSGISEVYGIVRSVLVSIIPLTLNFIIAVVVLFMFSKTLAIVFAVMAPLHVIISIWRAKVMRFWQKKIRTQWEQQHRVLIDSFSHQQLVKEFSREDTEVSRLEAIQAKILSLRIAQEKWLRLTGILRRLVYIFGYMWVYGYGGYLVLTKGLLIGDLILFITYLQRVMGPLSSAMQIYDSMQVGMVSIQRLFKLWDYKDNVVDALDAKPIKITEGGIEFKKVNFSYKNTTKFKGEKVVFKNLSLRINPNEVVALVGPSGVGKSTFVKLLMRFYDPVDGQVLIDGQDIKQVTQRSLRRYISAVMQDVTVFNKTIGYNIKYGKPTATDQQISEAAKIANFYDFVVSLRKKFKTLVGEKGVRLSGGERQRLAIARAILKDAKIIVMDEATSALDSENEKKIQDAMWKLIEGRTTIIVAHRLSTVKRANRIVVFDKGRILEQGTHDELMKKSGYYRRLFTMQGERLS</sequence>
<reference evidence="11 12" key="1">
    <citation type="journal article" date="2016" name="Nat. Commun.">
        <title>Thousands of microbial genomes shed light on interconnected biogeochemical processes in an aquifer system.</title>
        <authorList>
            <person name="Anantharaman K."/>
            <person name="Brown C.T."/>
            <person name="Hug L.A."/>
            <person name="Sharon I."/>
            <person name="Castelle C.J."/>
            <person name="Probst A.J."/>
            <person name="Thomas B.C."/>
            <person name="Singh A."/>
            <person name="Wilkins M.J."/>
            <person name="Karaoz U."/>
            <person name="Brodie E.L."/>
            <person name="Williams K.H."/>
            <person name="Hubbard S.S."/>
            <person name="Banfield J.F."/>
        </authorList>
    </citation>
    <scope>NUCLEOTIDE SEQUENCE [LARGE SCALE GENOMIC DNA]</scope>
</reference>
<dbReference type="PROSITE" id="PS00211">
    <property type="entry name" value="ABC_TRANSPORTER_1"/>
    <property type="match status" value="1"/>
</dbReference>
<evidence type="ECO:0008006" key="13">
    <source>
        <dbReference type="Google" id="ProtNLM"/>
    </source>
</evidence>
<dbReference type="SUPFAM" id="SSF90123">
    <property type="entry name" value="ABC transporter transmembrane region"/>
    <property type="match status" value="1"/>
</dbReference>
<dbReference type="PANTHER" id="PTHR43394">
    <property type="entry name" value="ATP-DEPENDENT PERMEASE MDL1, MITOCHONDRIAL"/>
    <property type="match status" value="1"/>
</dbReference>
<dbReference type="CDD" id="cd07346">
    <property type="entry name" value="ABC_6TM_exporters"/>
    <property type="match status" value="1"/>
</dbReference>
<organism evidence="11 12">
    <name type="scientific">candidate division Kazan bacterium RIFCSPLOWO2_01_FULL_48_13</name>
    <dbReference type="NCBI Taxonomy" id="1798539"/>
    <lineage>
        <taxon>Bacteria</taxon>
        <taxon>Bacteria division Kazan-3B-28</taxon>
    </lineage>
</organism>
<feature type="domain" description="ABC transmembrane type-1" evidence="10">
    <location>
        <begin position="36"/>
        <end position="330"/>
    </location>
</feature>
<dbReference type="InterPro" id="IPR036640">
    <property type="entry name" value="ABC1_TM_sf"/>
</dbReference>
<dbReference type="SMART" id="SM00382">
    <property type="entry name" value="AAA"/>
    <property type="match status" value="1"/>
</dbReference>
<dbReference type="GO" id="GO:0015421">
    <property type="term" value="F:ABC-type oligopeptide transporter activity"/>
    <property type="evidence" value="ECO:0007669"/>
    <property type="project" value="TreeGrafter"/>
</dbReference>
<dbReference type="PROSITE" id="PS50929">
    <property type="entry name" value="ABC_TM1F"/>
    <property type="match status" value="1"/>
</dbReference>
<dbReference type="Gene3D" id="3.40.50.300">
    <property type="entry name" value="P-loop containing nucleotide triphosphate hydrolases"/>
    <property type="match status" value="1"/>
</dbReference>
<dbReference type="InterPro" id="IPR003439">
    <property type="entry name" value="ABC_transporter-like_ATP-bd"/>
</dbReference>
<dbReference type="PANTHER" id="PTHR43394:SF1">
    <property type="entry name" value="ATP-BINDING CASSETTE SUB-FAMILY B MEMBER 10, MITOCHONDRIAL"/>
    <property type="match status" value="1"/>
</dbReference>
<evidence type="ECO:0000256" key="1">
    <source>
        <dbReference type="ARBA" id="ARBA00004651"/>
    </source>
</evidence>
<dbReference type="InterPro" id="IPR027417">
    <property type="entry name" value="P-loop_NTPase"/>
</dbReference>
<evidence type="ECO:0000313" key="11">
    <source>
        <dbReference type="EMBL" id="OGB85117.1"/>
    </source>
</evidence>
<evidence type="ECO:0000256" key="5">
    <source>
        <dbReference type="ARBA" id="ARBA00022840"/>
    </source>
</evidence>
<proteinExistence type="predicted"/>
<evidence type="ECO:0000256" key="8">
    <source>
        <dbReference type="SAM" id="Phobius"/>
    </source>
</evidence>